<evidence type="ECO:0000313" key="6">
    <source>
        <dbReference type="Proteomes" id="UP001064489"/>
    </source>
</evidence>
<dbReference type="InterPro" id="IPR012334">
    <property type="entry name" value="Pectin_lyas_fold"/>
</dbReference>
<gene>
    <name evidence="5" type="ORF">LWI28_012067</name>
</gene>
<comment type="caution">
    <text evidence="5">The sequence shown here is derived from an EMBL/GenBank/DDBJ whole genome shotgun (WGS) entry which is preliminary data.</text>
</comment>
<keyword evidence="6" id="KW-1185">Reference proteome</keyword>
<dbReference type="Pfam" id="PF01095">
    <property type="entry name" value="Pectinesterase"/>
    <property type="match status" value="1"/>
</dbReference>
<feature type="domain" description="Pectinesterase catalytic" evidence="4">
    <location>
        <begin position="36"/>
        <end position="112"/>
    </location>
</feature>
<evidence type="ECO:0000256" key="3">
    <source>
        <dbReference type="ARBA" id="ARBA00023085"/>
    </source>
</evidence>
<protein>
    <recommendedName>
        <fullName evidence="4">Pectinesterase catalytic domain-containing protein</fullName>
    </recommendedName>
</protein>
<sequence length="113" mass="12272">MVLQTVELHHLHSLRLQNCVYSRHRKLLQANTIKANVIVAKDGTGNYMTVSKVIKAASGNRFVIYVKAGVYKEKIHTNKYSITLIGDGKYSTIISGDDSVAGGSSMPGSATFS</sequence>
<proteinExistence type="predicted"/>
<dbReference type="GO" id="GO:0030599">
    <property type="term" value="F:pectinesterase activity"/>
    <property type="evidence" value="ECO:0007669"/>
    <property type="project" value="InterPro"/>
</dbReference>
<dbReference type="AlphaFoldDB" id="A0AAD5JAD5"/>
<keyword evidence="3" id="KW-0063">Aspartyl esterase</keyword>
<dbReference type="Gene3D" id="2.160.20.10">
    <property type="entry name" value="Single-stranded right-handed beta-helix, Pectin lyase-like"/>
    <property type="match status" value="1"/>
</dbReference>
<dbReference type="PANTHER" id="PTHR31707">
    <property type="entry name" value="PECTINESTERASE"/>
    <property type="match status" value="1"/>
</dbReference>
<keyword evidence="2" id="KW-0378">Hydrolase</keyword>
<evidence type="ECO:0000256" key="2">
    <source>
        <dbReference type="ARBA" id="ARBA00022801"/>
    </source>
</evidence>
<evidence type="ECO:0000256" key="1">
    <source>
        <dbReference type="ARBA" id="ARBA00005184"/>
    </source>
</evidence>
<evidence type="ECO:0000259" key="4">
    <source>
        <dbReference type="Pfam" id="PF01095"/>
    </source>
</evidence>
<reference evidence="5" key="2">
    <citation type="submission" date="2023-02" db="EMBL/GenBank/DDBJ databases">
        <authorList>
            <person name="Swenson N.G."/>
            <person name="Wegrzyn J.L."/>
            <person name="Mcevoy S.L."/>
        </authorList>
    </citation>
    <scope>NUCLEOTIDE SEQUENCE</scope>
    <source>
        <strain evidence="5">91603</strain>
        <tissue evidence="5">Leaf</tissue>
    </source>
</reference>
<reference evidence="5" key="1">
    <citation type="journal article" date="2022" name="Plant J.">
        <title>Strategies of tolerance reflected in two North American maple genomes.</title>
        <authorList>
            <person name="McEvoy S.L."/>
            <person name="Sezen U.U."/>
            <person name="Trouern-Trend A."/>
            <person name="McMahon S.M."/>
            <person name="Schaberg P.G."/>
            <person name="Yang J."/>
            <person name="Wegrzyn J.L."/>
            <person name="Swenson N.G."/>
        </authorList>
    </citation>
    <scope>NUCLEOTIDE SEQUENCE</scope>
    <source>
        <strain evidence="5">91603</strain>
    </source>
</reference>
<dbReference type="InterPro" id="IPR011050">
    <property type="entry name" value="Pectin_lyase_fold/virulence"/>
</dbReference>
<accession>A0AAD5JAD5</accession>
<evidence type="ECO:0000313" key="5">
    <source>
        <dbReference type="EMBL" id="KAI9191696.1"/>
    </source>
</evidence>
<dbReference type="EMBL" id="JAJSOW010000004">
    <property type="protein sequence ID" value="KAI9191696.1"/>
    <property type="molecule type" value="Genomic_DNA"/>
</dbReference>
<organism evidence="5 6">
    <name type="scientific">Acer negundo</name>
    <name type="common">Box elder</name>
    <dbReference type="NCBI Taxonomy" id="4023"/>
    <lineage>
        <taxon>Eukaryota</taxon>
        <taxon>Viridiplantae</taxon>
        <taxon>Streptophyta</taxon>
        <taxon>Embryophyta</taxon>
        <taxon>Tracheophyta</taxon>
        <taxon>Spermatophyta</taxon>
        <taxon>Magnoliopsida</taxon>
        <taxon>eudicotyledons</taxon>
        <taxon>Gunneridae</taxon>
        <taxon>Pentapetalae</taxon>
        <taxon>rosids</taxon>
        <taxon>malvids</taxon>
        <taxon>Sapindales</taxon>
        <taxon>Sapindaceae</taxon>
        <taxon>Hippocastanoideae</taxon>
        <taxon>Acereae</taxon>
        <taxon>Acer</taxon>
    </lineage>
</organism>
<dbReference type="InterPro" id="IPR000070">
    <property type="entry name" value="Pectinesterase_cat"/>
</dbReference>
<dbReference type="GO" id="GO:0042545">
    <property type="term" value="P:cell wall modification"/>
    <property type="evidence" value="ECO:0007669"/>
    <property type="project" value="InterPro"/>
</dbReference>
<comment type="pathway">
    <text evidence="1">Glycan metabolism; pectin degradation; 2-dehydro-3-deoxy-D-gluconate from pectin: step 1/5.</text>
</comment>
<name>A0AAD5JAD5_ACENE</name>
<dbReference type="SUPFAM" id="SSF51126">
    <property type="entry name" value="Pectin lyase-like"/>
    <property type="match status" value="1"/>
</dbReference>
<dbReference type="Proteomes" id="UP001064489">
    <property type="component" value="Chromosome 6"/>
</dbReference>